<keyword evidence="1" id="KW-0611">Plant defense</keyword>
<dbReference type="InterPro" id="IPR050905">
    <property type="entry name" value="Plant_NBS-LRR"/>
</dbReference>
<organism evidence="3 4">
    <name type="scientific">Hibiscus sabdariffa</name>
    <name type="common">roselle</name>
    <dbReference type="NCBI Taxonomy" id="183260"/>
    <lineage>
        <taxon>Eukaryota</taxon>
        <taxon>Viridiplantae</taxon>
        <taxon>Streptophyta</taxon>
        <taxon>Embryophyta</taxon>
        <taxon>Tracheophyta</taxon>
        <taxon>Spermatophyta</taxon>
        <taxon>Magnoliopsida</taxon>
        <taxon>eudicotyledons</taxon>
        <taxon>Gunneridae</taxon>
        <taxon>Pentapetalae</taxon>
        <taxon>rosids</taxon>
        <taxon>malvids</taxon>
        <taxon>Malvales</taxon>
        <taxon>Malvaceae</taxon>
        <taxon>Malvoideae</taxon>
        <taxon>Hibiscus</taxon>
    </lineage>
</organism>
<dbReference type="PANTHER" id="PTHR33463:SF149">
    <property type="entry name" value="NB-ARC DOMAIN-CONTAINING PROTEIN"/>
    <property type="match status" value="1"/>
</dbReference>
<feature type="domain" description="Disease resistance protein At4g27190-like leucine-rich repeats" evidence="2">
    <location>
        <begin position="849"/>
        <end position="952"/>
    </location>
</feature>
<dbReference type="InterPro" id="IPR032675">
    <property type="entry name" value="LRR_dom_sf"/>
</dbReference>
<feature type="domain" description="Disease resistance protein At4g27190-like leucine-rich repeats" evidence="2">
    <location>
        <begin position="610"/>
        <end position="757"/>
    </location>
</feature>
<evidence type="ECO:0000256" key="1">
    <source>
        <dbReference type="ARBA" id="ARBA00022821"/>
    </source>
</evidence>
<dbReference type="SUPFAM" id="SSF52047">
    <property type="entry name" value="RNI-like"/>
    <property type="match status" value="3"/>
</dbReference>
<protein>
    <recommendedName>
        <fullName evidence="2">Disease resistance protein At4g27190-like leucine-rich repeats domain-containing protein</fullName>
    </recommendedName>
</protein>
<reference evidence="3 4" key="1">
    <citation type="journal article" date="2024" name="G3 (Bethesda)">
        <title>Genome assembly of Hibiscus sabdariffa L. provides insights into metabolisms of medicinal natural products.</title>
        <authorList>
            <person name="Kim T."/>
        </authorList>
    </citation>
    <scope>NUCLEOTIDE SEQUENCE [LARGE SCALE GENOMIC DNA]</scope>
    <source>
        <strain evidence="3">TK-2024</strain>
        <tissue evidence="3">Old leaves</tissue>
    </source>
</reference>
<accession>A0ABR2RWG7</accession>
<dbReference type="Proteomes" id="UP001396334">
    <property type="component" value="Unassembled WGS sequence"/>
</dbReference>
<gene>
    <name evidence="3" type="ORF">V6N11_079565</name>
</gene>
<dbReference type="InterPro" id="IPR057135">
    <property type="entry name" value="At4g27190-like_LRR"/>
</dbReference>
<dbReference type="PANTHER" id="PTHR33463">
    <property type="entry name" value="NB-ARC DOMAIN-CONTAINING PROTEIN-RELATED"/>
    <property type="match status" value="1"/>
</dbReference>
<dbReference type="Pfam" id="PF23247">
    <property type="entry name" value="LRR_RPS2"/>
    <property type="match status" value="4"/>
</dbReference>
<name>A0ABR2RWG7_9ROSI</name>
<dbReference type="EMBL" id="JBBPBN010000020">
    <property type="protein sequence ID" value="KAK9017079.1"/>
    <property type="molecule type" value="Genomic_DNA"/>
</dbReference>
<evidence type="ECO:0000259" key="2">
    <source>
        <dbReference type="Pfam" id="PF23247"/>
    </source>
</evidence>
<keyword evidence="4" id="KW-1185">Reference proteome</keyword>
<proteinExistence type="predicted"/>
<dbReference type="Gene3D" id="3.80.10.10">
    <property type="entry name" value="Ribonuclease Inhibitor"/>
    <property type="match status" value="4"/>
</dbReference>
<feature type="domain" description="Disease resistance protein At4g27190-like leucine-rich repeats" evidence="2">
    <location>
        <begin position="155"/>
        <end position="252"/>
    </location>
</feature>
<evidence type="ECO:0000313" key="4">
    <source>
        <dbReference type="Proteomes" id="UP001396334"/>
    </source>
</evidence>
<sequence>MHDVVCDVALSIASRDRDWLTLGEEDVFEMWSDEDTMRGCNLVSLRNAKVSELPDKLECPNPTFFSMHGALEIPNNFFMGVPRLKVLNFANMHFTSLPSSIGSLKTLSSLCLIDCDLEDMAILQICILYLYHSFDGWEGDGIDDPRSNVCLVELQHLFCLTILEVHIRDVQAMVSDMKVVLNSMMLVPCLESLSLCSLTDLEAIFDDQLNAGSFDRLRIIEVLNCNTLNNLFSFSIATELHQLEKIEVFNCDNMIGLIVVKEETEEVIQGIFGDEERIDSYISLFPKLDSLKLSSLPKLKRFCCGIDILIEFPSLREMEVWACPVLKTLHCDITNIVGKSSDNISVDQPQHLFNEKVSCPVLEELWLSQVSGIEKIWKDDNLPVLPFGFQSLTVLKVQRCHKLKYVFASSMVKSFVQLKTLDVSHCNEIKEVIQGILVGEEEKIDSYTSLFPKLDSLKLTWLSNLRRFCCGIDIPIEFPSLKELKIWDCPLLKTLRCDSTNIVGKSSDNISVDQPQHLFNEKVSCPGLEKLYLDLVNGIGKIWSGDQIHVMSFVVKWKSTNIVGKNSDNISVDQPQHLFNEKTLHCDITNIDRKSSDKISLNQPQRFFNEKELSIEDMDNLERLWPNQLSQHSFSKLIFLRLKGCPKLLDVFPLGMLTRFQRLNQLSIWNCKSLEIIFESHPQEEKGNNSTTLQSFSPQLIQSDVIAFEFSCLMSLIFEALPNLRSINREMLTVNWPSLKKMEVKSCDKVEILFASQETTRFRIQQPLFWVNQFRFPKLHQLTLGWNVGVKETWHCNGQQLVSHHFPNLEVVQLVNYTDQVVLLSRGDGQSEEGGEEKSAWVRKINPVPSSASFRNLVTLKVEQCHGIIKLITHSTAKSLVQLREMSISGCRDIEEIIQGADNDDDEIHFPQLNHLELIDLPKLESFCSSRNYTFGFPSLQIVTVADCQKMKMFSGGHSNTPMLHKVGLDRWGCEERWEGNLNSTTQQLFREKGGNDRHNGVEEDRGILTLKF</sequence>
<evidence type="ECO:0000313" key="3">
    <source>
        <dbReference type="EMBL" id="KAK9017079.1"/>
    </source>
</evidence>
<feature type="domain" description="Disease resistance protein At4g27190-like leucine-rich repeats" evidence="2">
    <location>
        <begin position="363"/>
        <end position="495"/>
    </location>
</feature>
<comment type="caution">
    <text evidence="3">The sequence shown here is derived from an EMBL/GenBank/DDBJ whole genome shotgun (WGS) entry which is preliminary data.</text>
</comment>